<dbReference type="EMBL" id="ADBJ01000027">
    <property type="protein sequence ID" value="EFA80960.1"/>
    <property type="molecule type" value="Genomic_DNA"/>
</dbReference>
<keyword evidence="3" id="KW-1003">Cell membrane</keyword>
<keyword evidence="6" id="KW-0472">Membrane</keyword>
<dbReference type="CDD" id="cd00157">
    <property type="entry name" value="Rho"/>
    <property type="match status" value="1"/>
</dbReference>
<dbReference type="Pfam" id="PF00071">
    <property type="entry name" value="Ras"/>
    <property type="match status" value="1"/>
</dbReference>
<keyword evidence="5" id="KW-0342">GTP-binding</keyword>
<feature type="region of interest" description="Disordered" evidence="8">
    <location>
        <begin position="227"/>
        <end position="288"/>
    </location>
</feature>
<feature type="compositionally biased region" description="Low complexity" evidence="8">
    <location>
        <begin position="1"/>
        <end position="19"/>
    </location>
</feature>
<keyword evidence="10" id="KW-1185">Reference proteome</keyword>
<dbReference type="InParanoid" id="D3BCH0"/>
<comment type="caution">
    <text evidence="9">The sequence shown here is derived from an EMBL/GenBank/DDBJ whole genome shotgun (WGS) entry which is preliminary data.</text>
</comment>
<dbReference type="GO" id="GO:0007264">
    <property type="term" value="P:small GTPase-mediated signal transduction"/>
    <property type="evidence" value="ECO:0007669"/>
    <property type="project" value="InterPro"/>
</dbReference>
<feature type="compositionally biased region" description="Basic and acidic residues" evidence="8">
    <location>
        <begin position="227"/>
        <end position="248"/>
    </location>
</feature>
<dbReference type="GO" id="GO:0012505">
    <property type="term" value="C:endomembrane system"/>
    <property type="evidence" value="ECO:0007669"/>
    <property type="project" value="UniProtKB-SubCell"/>
</dbReference>
<dbReference type="GO" id="GO:0005886">
    <property type="term" value="C:plasma membrane"/>
    <property type="evidence" value="ECO:0007669"/>
    <property type="project" value="UniProtKB-SubCell"/>
</dbReference>
<dbReference type="GO" id="GO:0005525">
    <property type="term" value="F:GTP binding"/>
    <property type="evidence" value="ECO:0007669"/>
    <property type="project" value="UniProtKB-KW"/>
</dbReference>
<dbReference type="SMART" id="SM00175">
    <property type="entry name" value="RAB"/>
    <property type="match status" value="1"/>
</dbReference>
<evidence type="ECO:0000256" key="4">
    <source>
        <dbReference type="ARBA" id="ARBA00022741"/>
    </source>
</evidence>
<gene>
    <name evidence="9" type="primary">racP</name>
    <name evidence="9" type="ORF">PPL_06195</name>
</gene>
<accession>D3BCH0</accession>
<keyword evidence="4" id="KW-0547">Nucleotide-binding</keyword>
<dbReference type="InterPro" id="IPR027417">
    <property type="entry name" value="P-loop_NTPase"/>
</dbReference>
<evidence type="ECO:0000256" key="1">
    <source>
        <dbReference type="ARBA" id="ARBA00004236"/>
    </source>
</evidence>
<comment type="subcellular location">
    <subcellularLocation>
        <location evidence="1">Cell membrane</location>
    </subcellularLocation>
    <subcellularLocation>
        <location evidence="7">Endomembrane system</location>
        <topology evidence="7">Lipid-anchor</topology>
        <orientation evidence="7">Cytoplasmic side</orientation>
    </subcellularLocation>
</comment>
<dbReference type="InterPro" id="IPR003578">
    <property type="entry name" value="Small_GTPase_Rho"/>
</dbReference>
<evidence type="ECO:0000256" key="2">
    <source>
        <dbReference type="ARBA" id="ARBA00010142"/>
    </source>
</evidence>
<dbReference type="InterPro" id="IPR005225">
    <property type="entry name" value="Small_GTP-bd"/>
</dbReference>
<feature type="compositionally biased region" description="Low complexity" evidence="8">
    <location>
        <begin position="250"/>
        <end position="278"/>
    </location>
</feature>
<dbReference type="FunCoup" id="D3BCH0">
    <property type="interactions" value="56"/>
</dbReference>
<sequence>MSSTTSTTTTTSGTTSNNSDLDQSAERTKKRDPGRITKVIKCGVVGDGTVGKTTLLLSYITQAFITEYTPTVFDNFSAIEQVEDGKLVNDTAGQDDYAQIRTTCYTNCKYDVFLLCYSVVNRDSFDNVRYKWLPELKANSPGTPFILVGTKTDMRDTASPPLSGQNQTISFKEGQKKAKDIKANNFMECTSKDPSSVAKVVLEAINIVVERDRLKRINNEKIWKKEVKKEEKEAKAEQKTKEKIEKQQAKTKSTDGSSTTTTTTTTTSTSSTNSSNKSPEGSPKQTRE</sequence>
<dbReference type="InterPro" id="IPR001806">
    <property type="entry name" value="Small_GTPase"/>
</dbReference>
<organism evidence="9 10">
    <name type="scientific">Heterostelium pallidum (strain ATCC 26659 / Pp 5 / PN500)</name>
    <name type="common">Cellular slime mold</name>
    <name type="synonym">Polysphondylium pallidum</name>
    <dbReference type="NCBI Taxonomy" id="670386"/>
    <lineage>
        <taxon>Eukaryota</taxon>
        <taxon>Amoebozoa</taxon>
        <taxon>Evosea</taxon>
        <taxon>Eumycetozoa</taxon>
        <taxon>Dictyostelia</taxon>
        <taxon>Acytosteliales</taxon>
        <taxon>Acytosteliaceae</taxon>
        <taxon>Heterostelium</taxon>
    </lineage>
</organism>
<dbReference type="STRING" id="670386.D3BCH0"/>
<reference evidence="9 10" key="1">
    <citation type="journal article" date="2011" name="Genome Res.">
        <title>Phylogeny-wide analysis of social amoeba genomes highlights ancient origins for complex intercellular communication.</title>
        <authorList>
            <person name="Heidel A.J."/>
            <person name="Lawal H.M."/>
            <person name="Felder M."/>
            <person name="Schilde C."/>
            <person name="Helps N.R."/>
            <person name="Tunggal B."/>
            <person name="Rivero F."/>
            <person name="John U."/>
            <person name="Schleicher M."/>
            <person name="Eichinger L."/>
            <person name="Platzer M."/>
            <person name="Noegel A.A."/>
            <person name="Schaap P."/>
            <person name="Gloeckner G."/>
        </authorList>
    </citation>
    <scope>NUCLEOTIDE SEQUENCE [LARGE SCALE GENOMIC DNA]</scope>
    <source>
        <strain evidence="10">ATCC 26659 / Pp 5 / PN500</strain>
    </source>
</reference>
<feature type="region of interest" description="Disordered" evidence="8">
    <location>
        <begin position="1"/>
        <end position="31"/>
    </location>
</feature>
<dbReference type="PANTHER" id="PTHR24072">
    <property type="entry name" value="RHO FAMILY GTPASE"/>
    <property type="match status" value="1"/>
</dbReference>
<dbReference type="SMART" id="SM00173">
    <property type="entry name" value="RAS"/>
    <property type="match status" value="1"/>
</dbReference>
<dbReference type="Gene3D" id="3.40.50.300">
    <property type="entry name" value="P-loop containing nucleotide triphosphate hydrolases"/>
    <property type="match status" value="1"/>
</dbReference>
<dbReference type="Proteomes" id="UP000001396">
    <property type="component" value="Unassembled WGS sequence"/>
</dbReference>
<evidence type="ECO:0000256" key="3">
    <source>
        <dbReference type="ARBA" id="ARBA00022475"/>
    </source>
</evidence>
<comment type="similarity">
    <text evidence="2">Belongs to the small GTPase superfamily. Rho family.</text>
</comment>
<dbReference type="NCBIfam" id="TIGR00231">
    <property type="entry name" value="small_GTP"/>
    <property type="match status" value="1"/>
</dbReference>
<dbReference type="PROSITE" id="PS51421">
    <property type="entry name" value="RAS"/>
    <property type="match status" value="1"/>
</dbReference>
<dbReference type="SUPFAM" id="SSF52540">
    <property type="entry name" value="P-loop containing nucleoside triphosphate hydrolases"/>
    <property type="match status" value="1"/>
</dbReference>
<protein>
    <submittedName>
        <fullName evidence="9">Rho GTPase</fullName>
    </submittedName>
</protein>
<dbReference type="PRINTS" id="PR00449">
    <property type="entry name" value="RASTRNSFRMNG"/>
</dbReference>
<dbReference type="RefSeq" id="XP_020433078.1">
    <property type="nucleotide sequence ID" value="XM_020577058.1"/>
</dbReference>
<dbReference type="PROSITE" id="PS51420">
    <property type="entry name" value="RHO"/>
    <property type="match status" value="1"/>
</dbReference>
<evidence type="ECO:0000256" key="6">
    <source>
        <dbReference type="ARBA" id="ARBA00023136"/>
    </source>
</evidence>
<evidence type="ECO:0000256" key="5">
    <source>
        <dbReference type="ARBA" id="ARBA00023134"/>
    </source>
</evidence>
<dbReference type="SMART" id="SM00174">
    <property type="entry name" value="RHO"/>
    <property type="match status" value="1"/>
</dbReference>
<dbReference type="OMA" id="YITQAFI"/>
<proteinExistence type="inferred from homology"/>
<evidence type="ECO:0000256" key="7">
    <source>
        <dbReference type="ARBA" id="ARBA00046278"/>
    </source>
</evidence>
<evidence type="ECO:0000313" key="9">
    <source>
        <dbReference type="EMBL" id="EFA80960.1"/>
    </source>
</evidence>
<evidence type="ECO:0000313" key="10">
    <source>
        <dbReference type="Proteomes" id="UP000001396"/>
    </source>
</evidence>
<dbReference type="GeneID" id="31361678"/>
<evidence type="ECO:0000256" key="8">
    <source>
        <dbReference type="SAM" id="MobiDB-lite"/>
    </source>
</evidence>
<dbReference type="GO" id="GO:0003924">
    <property type="term" value="F:GTPase activity"/>
    <property type="evidence" value="ECO:0007669"/>
    <property type="project" value="InterPro"/>
</dbReference>
<dbReference type="FunFam" id="3.40.50.300:FF:001799">
    <property type="entry name" value="Rac2 family GTP-binding protein, putative"/>
    <property type="match status" value="1"/>
</dbReference>
<dbReference type="AlphaFoldDB" id="D3BCH0"/>
<dbReference type="PROSITE" id="PS51419">
    <property type="entry name" value="RAB"/>
    <property type="match status" value="1"/>
</dbReference>
<name>D3BCH0_HETP5</name>